<keyword evidence="15" id="KW-0472">Membrane</keyword>
<dbReference type="Pfam" id="PF02390">
    <property type="entry name" value="Methyltransf_4"/>
    <property type="match status" value="1"/>
</dbReference>
<dbReference type="InterPro" id="IPR044926">
    <property type="entry name" value="RGS_subdomain_2"/>
</dbReference>
<feature type="binding site" evidence="12">
    <location>
        <begin position="260"/>
        <end position="262"/>
    </location>
    <ligand>
        <name>S-adenosyl-L-methionine</name>
        <dbReference type="ChEBI" id="CHEBI:59789"/>
    </ligand>
</feature>
<keyword evidence="13" id="KW-0175">Coiled coil</keyword>
<dbReference type="InterPro" id="IPR013937">
    <property type="entry name" value="Sorting_nexin_C"/>
</dbReference>
<dbReference type="InterPro" id="IPR036305">
    <property type="entry name" value="RGS_sf"/>
</dbReference>
<dbReference type="SUPFAM" id="SSF53335">
    <property type="entry name" value="S-adenosyl-L-methionine-dependent methyltransferases"/>
    <property type="match status" value="1"/>
</dbReference>
<keyword evidence="10 12" id="KW-0539">Nucleus</keyword>
<evidence type="ECO:0000313" key="21">
    <source>
        <dbReference type="Proteomes" id="UP001275084"/>
    </source>
</evidence>
<name>A0AAJ0HEE2_9PEZI</name>
<feature type="domain" description="RGS" evidence="17">
    <location>
        <begin position="696"/>
        <end position="835"/>
    </location>
</feature>
<evidence type="ECO:0000259" key="16">
    <source>
        <dbReference type="PROSITE" id="PS50102"/>
    </source>
</evidence>
<dbReference type="CDD" id="cd08729">
    <property type="entry name" value="RGS_PX"/>
    <property type="match status" value="1"/>
</dbReference>
<dbReference type="SMART" id="SM00312">
    <property type="entry name" value="PX"/>
    <property type="match status" value="1"/>
</dbReference>
<comment type="catalytic activity">
    <reaction evidence="1 12">
        <text>guanosine(46) in tRNA + S-adenosyl-L-methionine = N(7)-methylguanosine(46) in tRNA + S-adenosyl-L-homocysteine</text>
        <dbReference type="Rhea" id="RHEA:42708"/>
        <dbReference type="Rhea" id="RHEA-COMP:10188"/>
        <dbReference type="Rhea" id="RHEA-COMP:10189"/>
        <dbReference type="ChEBI" id="CHEBI:57856"/>
        <dbReference type="ChEBI" id="CHEBI:59789"/>
        <dbReference type="ChEBI" id="CHEBI:74269"/>
        <dbReference type="ChEBI" id="CHEBI:74480"/>
        <dbReference type="EC" id="2.1.1.33"/>
    </reaction>
</comment>
<dbReference type="SMART" id="SM00360">
    <property type="entry name" value="RRM"/>
    <property type="match status" value="2"/>
</dbReference>
<evidence type="ECO:0000256" key="13">
    <source>
        <dbReference type="SAM" id="Coils"/>
    </source>
</evidence>
<dbReference type="Pfam" id="PF08628">
    <property type="entry name" value="Nexin_C"/>
    <property type="match status" value="1"/>
</dbReference>
<evidence type="ECO:0000256" key="4">
    <source>
        <dbReference type="ARBA" id="ARBA00022555"/>
    </source>
</evidence>
<feature type="binding site" evidence="12">
    <location>
        <begin position="162"/>
        <end position="163"/>
    </location>
    <ligand>
        <name>S-adenosyl-L-methionine</name>
        <dbReference type="ChEBI" id="CHEBI:59789"/>
    </ligand>
</feature>
<evidence type="ECO:0000256" key="8">
    <source>
        <dbReference type="ARBA" id="ARBA00022694"/>
    </source>
</evidence>
<evidence type="ECO:0000256" key="5">
    <source>
        <dbReference type="ARBA" id="ARBA00022603"/>
    </source>
</evidence>
<dbReference type="Pfam" id="PF00615">
    <property type="entry name" value="RGS"/>
    <property type="match status" value="1"/>
</dbReference>
<dbReference type="Pfam" id="PF00076">
    <property type="entry name" value="RRM_1"/>
    <property type="match status" value="2"/>
</dbReference>
<dbReference type="PANTHER" id="PTHR22775:SF3">
    <property type="entry name" value="SORTING NEXIN-13"/>
    <property type="match status" value="1"/>
</dbReference>
<dbReference type="GO" id="GO:0005634">
    <property type="term" value="C:nucleus"/>
    <property type="evidence" value="ECO:0007669"/>
    <property type="project" value="UniProtKB-SubCell"/>
</dbReference>
<reference evidence="20" key="2">
    <citation type="submission" date="2023-06" db="EMBL/GenBank/DDBJ databases">
        <authorList>
            <consortium name="Lawrence Berkeley National Laboratory"/>
            <person name="Haridas S."/>
            <person name="Hensen N."/>
            <person name="Bonometti L."/>
            <person name="Westerberg I."/>
            <person name="Brannstrom I.O."/>
            <person name="Guillou S."/>
            <person name="Cros-Aarteil S."/>
            <person name="Calhoun S."/>
            <person name="Kuo A."/>
            <person name="Mondo S."/>
            <person name="Pangilinan J."/>
            <person name="Riley R."/>
            <person name="Labutti K."/>
            <person name="Andreopoulos B."/>
            <person name="Lipzen A."/>
            <person name="Chen C."/>
            <person name="Yanf M."/>
            <person name="Daum C."/>
            <person name="Ng V."/>
            <person name="Clum A."/>
            <person name="Steindorff A."/>
            <person name="Ohm R."/>
            <person name="Martin F."/>
            <person name="Silar P."/>
            <person name="Natvig D."/>
            <person name="Lalanne C."/>
            <person name="Gautier V."/>
            <person name="Ament-Velasquez S.L."/>
            <person name="Kruys A."/>
            <person name="Hutchinson M.I."/>
            <person name="Powell A.J."/>
            <person name="Barry K."/>
            <person name="Miller A.N."/>
            <person name="Grigoriev I.V."/>
            <person name="Debuchy R."/>
            <person name="Gladieux P."/>
            <person name="Thoren M.H."/>
            <person name="Johannesson H."/>
        </authorList>
    </citation>
    <scope>NUCLEOTIDE SEQUENCE</scope>
    <source>
        <strain evidence="20">CBS 955.72</strain>
    </source>
</reference>
<evidence type="ECO:0000259" key="17">
    <source>
        <dbReference type="PROSITE" id="PS50132"/>
    </source>
</evidence>
<keyword evidence="4 12" id="KW-0820">tRNA-binding</keyword>
<evidence type="ECO:0000256" key="6">
    <source>
        <dbReference type="ARBA" id="ARBA00022679"/>
    </source>
</evidence>
<protein>
    <recommendedName>
        <fullName evidence="12">tRNA (guanine-N(7)-)-methyltransferase</fullName>
        <ecNumber evidence="12">2.1.1.33</ecNumber>
    </recommendedName>
    <alternativeName>
        <fullName evidence="12">Transfer RNA methyltransferase 8</fullName>
    </alternativeName>
    <alternativeName>
        <fullName evidence="12">tRNA (guanine(46)-N(7))-methyltransferase</fullName>
    </alternativeName>
    <alternativeName>
        <fullName evidence="12">tRNA(m7G46)-methyltransferase</fullName>
    </alternativeName>
</protein>
<dbReference type="Pfam" id="PF00787">
    <property type="entry name" value="PX"/>
    <property type="match status" value="1"/>
</dbReference>
<dbReference type="SUPFAM" id="SSF54928">
    <property type="entry name" value="RNA-binding domain, RBD"/>
    <property type="match status" value="1"/>
</dbReference>
<dbReference type="Pfam" id="PF02194">
    <property type="entry name" value="PXA"/>
    <property type="match status" value="1"/>
</dbReference>
<evidence type="ECO:0000259" key="18">
    <source>
        <dbReference type="PROSITE" id="PS50195"/>
    </source>
</evidence>
<evidence type="ECO:0000256" key="12">
    <source>
        <dbReference type="HAMAP-Rule" id="MF_03055"/>
    </source>
</evidence>
<evidence type="ECO:0000256" key="9">
    <source>
        <dbReference type="ARBA" id="ARBA00022884"/>
    </source>
</evidence>
<dbReference type="SUPFAM" id="SSF64268">
    <property type="entry name" value="PX domain"/>
    <property type="match status" value="1"/>
</dbReference>
<feature type="domain" description="PXA" evidence="19">
    <location>
        <begin position="381"/>
        <end position="570"/>
    </location>
</feature>
<feature type="region of interest" description="Disordered" evidence="14">
    <location>
        <begin position="1"/>
        <end position="27"/>
    </location>
</feature>
<dbReference type="PROSITE" id="PS51625">
    <property type="entry name" value="SAM_MT_TRMB"/>
    <property type="match status" value="1"/>
</dbReference>
<comment type="subcellular location">
    <subcellularLocation>
        <location evidence="2 12">Nucleus</location>
    </subcellularLocation>
</comment>
<dbReference type="FunFam" id="3.40.50.150:FF:000060">
    <property type="entry name" value="tRNA (guanine-N(7)-)-methyltransferase"/>
    <property type="match status" value="1"/>
</dbReference>
<dbReference type="InterPro" id="IPR012677">
    <property type="entry name" value="Nucleotide-bd_a/b_plait_sf"/>
</dbReference>
<evidence type="ECO:0000256" key="1">
    <source>
        <dbReference type="ARBA" id="ARBA00000142"/>
    </source>
</evidence>
<dbReference type="CDD" id="cd12339">
    <property type="entry name" value="RRM2_SRSF1_4_like"/>
    <property type="match status" value="1"/>
</dbReference>
<evidence type="ECO:0000313" key="20">
    <source>
        <dbReference type="EMBL" id="KAK3349332.1"/>
    </source>
</evidence>
<organism evidence="20 21">
    <name type="scientific">Lasiosphaeria hispida</name>
    <dbReference type="NCBI Taxonomy" id="260671"/>
    <lineage>
        <taxon>Eukaryota</taxon>
        <taxon>Fungi</taxon>
        <taxon>Dikarya</taxon>
        <taxon>Ascomycota</taxon>
        <taxon>Pezizomycotina</taxon>
        <taxon>Sordariomycetes</taxon>
        <taxon>Sordariomycetidae</taxon>
        <taxon>Sordariales</taxon>
        <taxon>Lasiosphaeriaceae</taxon>
        <taxon>Lasiosphaeria</taxon>
    </lineage>
</organism>
<dbReference type="CDD" id="cd02440">
    <property type="entry name" value="AdoMet_MTases"/>
    <property type="match status" value="1"/>
</dbReference>
<dbReference type="PROSITE" id="PS50132">
    <property type="entry name" value="RGS"/>
    <property type="match status" value="1"/>
</dbReference>
<dbReference type="PROSITE" id="PS50195">
    <property type="entry name" value="PX"/>
    <property type="match status" value="1"/>
</dbReference>
<dbReference type="Gene3D" id="3.30.1520.10">
    <property type="entry name" value="Phox-like domain"/>
    <property type="match status" value="1"/>
</dbReference>
<keyword evidence="15" id="KW-0812">Transmembrane</keyword>
<dbReference type="GO" id="GO:0000049">
    <property type="term" value="F:tRNA binding"/>
    <property type="evidence" value="ECO:0007669"/>
    <property type="project" value="UniProtKB-UniRule"/>
</dbReference>
<keyword evidence="15" id="KW-1133">Transmembrane helix</keyword>
<feature type="compositionally biased region" description="Basic and acidic residues" evidence="14">
    <location>
        <begin position="1807"/>
        <end position="1821"/>
    </location>
</feature>
<feature type="binding site" evidence="12">
    <location>
        <position position="104"/>
    </location>
    <ligand>
        <name>S-adenosyl-L-methionine</name>
        <dbReference type="ChEBI" id="CHEBI:59789"/>
    </ligand>
</feature>
<feature type="active site" evidence="12">
    <location>
        <position position="185"/>
    </location>
</feature>
<feature type="domain" description="RRM" evidence="16">
    <location>
        <begin position="1621"/>
        <end position="1695"/>
    </location>
</feature>
<evidence type="ECO:0000256" key="15">
    <source>
        <dbReference type="SAM" id="Phobius"/>
    </source>
</evidence>
<dbReference type="PROSITE" id="PS51207">
    <property type="entry name" value="PXA"/>
    <property type="match status" value="1"/>
</dbReference>
<keyword evidence="7 12" id="KW-0949">S-adenosyl-L-methionine</keyword>
<feature type="coiled-coil region" evidence="13">
    <location>
        <begin position="1133"/>
        <end position="1167"/>
    </location>
</feature>
<dbReference type="HAMAP" id="MF_03055">
    <property type="entry name" value="tRNA_methyltr_TrmB_euk"/>
    <property type="match status" value="1"/>
</dbReference>
<dbReference type="InterPro" id="IPR029063">
    <property type="entry name" value="SAM-dependent_MTases_sf"/>
</dbReference>
<feature type="binding site" evidence="12">
    <location>
        <begin position="127"/>
        <end position="128"/>
    </location>
    <ligand>
        <name>S-adenosyl-L-methionine</name>
        <dbReference type="ChEBI" id="CHEBI:59789"/>
    </ligand>
</feature>
<comment type="similarity">
    <text evidence="3">Belongs to the sorting nexin family.</text>
</comment>
<feature type="compositionally biased region" description="Basic and acidic residues" evidence="14">
    <location>
        <begin position="971"/>
        <end position="982"/>
    </location>
</feature>
<feature type="compositionally biased region" description="Basic and acidic residues" evidence="14">
    <location>
        <begin position="10"/>
        <end position="27"/>
    </location>
</feature>
<gene>
    <name evidence="12" type="primary">TRM8</name>
    <name evidence="20" type="ORF">B0T25DRAFT_624053</name>
</gene>
<keyword evidence="21" id="KW-1185">Reference proteome</keyword>
<feature type="compositionally biased region" description="Low complexity" evidence="14">
    <location>
        <begin position="846"/>
        <end position="856"/>
    </location>
</feature>
<reference evidence="20" key="1">
    <citation type="journal article" date="2023" name="Mol. Phylogenet. Evol.">
        <title>Genome-scale phylogeny and comparative genomics of the fungal order Sordariales.</title>
        <authorList>
            <person name="Hensen N."/>
            <person name="Bonometti L."/>
            <person name="Westerberg I."/>
            <person name="Brannstrom I.O."/>
            <person name="Guillou S."/>
            <person name="Cros-Aarteil S."/>
            <person name="Calhoun S."/>
            <person name="Haridas S."/>
            <person name="Kuo A."/>
            <person name="Mondo S."/>
            <person name="Pangilinan J."/>
            <person name="Riley R."/>
            <person name="LaButti K."/>
            <person name="Andreopoulos B."/>
            <person name="Lipzen A."/>
            <person name="Chen C."/>
            <person name="Yan M."/>
            <person name="Daum C."/>
            <person name="Ng V."/>
            <person name="Clum A."/>
            <person name="Steindorff A."/>
            <person name="Ohm R.A."/>
            <person name="Martin F."/>
            <person name="Silar P."/>
            <person name="Natvig D.O."/>
            <person name="Lalanne C."/>
            <person name="Gautier V."/>
            <person name="Ament-Velasquez S.L."/>
            <person name="Kruys A."/>
            <person name="Hutchinson M.I."/>
            <person name="Powell A.J."/>
            <person name="Barry K."/>
            <person name="Miller A.N."/>
            <person name="Grigoriev I.V."/>
            <person name="Debuchy R."/>
            <person name="Gladieux P."/>
            <person name="Hiltunen Thoren M."/>
            <person name="Johannesson H."/>
        </authorList>
    </citation>
    <scope>NUCLEOTIDE SEQUENCE</scope>
    <source>
        <strain evidence="20">CBS 955.72</strain>
    </source>
</reference>
<dbReference type="CDD" id="cd06876">
    <property type="entry name" value="PX_MDM1p"/>
    <property type="match status" value="1"/>
</dbReference>
<dbReference type="InterPro" id="IPR035979">
    <property type="entry name" value="RBD_domain_sf"/>
</dbReference>
<dbReference type="InterPro" id="IPR036871">
    <property type="entry name" value="PX_dom_sf"/>
</dbReference>
<feature type="compositionally biased region" description="Basic and acidic residues" evidence="14">
    <location>
        <begin position="1602"/>
        <end position="1612"/>
    </location>
</feature>
<dbReference type="InterPro" id="IPR025763">
    <property type="entry name" value="Trm8_euk"/>
</dbReference>
<feature type="transmembrane region" description="Helical" evidence="15">
    <location>
        <begin position="313"/>
        <end position="335"/>
    </location>
</feature>
<dbReference type="SMART" id="SM00315">
    <property type="entry name" value="RGS"/>
    <property type="match status" value="1"/>
</dbReference>
<dbReference type="GO" id="GO:0035091">
    <property type="term" value="F:phosphatidylinositol binding"/>
    <property type="evidence" value="ECO:0007669"/>
    <property type="project" value="InterPro"/>
</dbReference>
<dbReference type="InterPro" id="IPR003114">
    <property type="entry name" value="Phox_assoc"/>
</dbReference>
<evidence type="ECO:0000259" key="19">
    <source>
        <dbReference type="PROSITE" id="PS51207"/>
    </source>
</evidence>
<proteinExistence type="inferred from homology"/>
<dbReference type="InterPro" id="IPR003358">
    <property type="entry name" value="tRNA_(Gua-N-7)_MeTrfase_Trmb"/>
</dbReference>
<dbReference type="EC" id="2.1.1.33" evidence="12"/>
<comment type="pathway">
    <text evidence="11 12">tRNA modification; N(7)-methylguanine-tRNA biosynthesis.</text>
</comment>
<dbReference type="InterPro" id="IPR000504">
    <property type="entry name" value="RRM_dom"/>
</dbReference>
<feature type="binding site" evidence="12">
    <location>
        <position position="182"/>
    </location>
    <ligand>
        <name>S-adenosyl-L-methionine</name>
        <dbReference type="ChEBI" id="CHEBI:59789"/>
    </ligand>
</feature>
<dbReference type="GO" id="GO:0106143">
    <property type="term" value="C:tRNA (m7G46) methyltransferase complex"/>
    <property type="evidence" value="ECO:0007669"/>
    <property type="project" value="UniProtKB-ARBA"/>
</dbReference>
<accession>A0AAJ0HEE2</accession>
<evidence type="ECO:0000256" key="2">
    <source>
        <dbReference type="ARBA" id="ARBA00004123"/>
    </source>
</evidence>
<dbReference type="Gene3D" id="3.40.50.150">
    <property type="entry name" value="Vaccinia Virus protein VP39"/>
    <property type="match status" value="1"/>
</dbReference>
<comment type="caution">
    <text evidence="20">The sequence shown here is derived from an EMBL/GenBank/DDBJ whole genome shotgun (WGS) entry which is preliminary data.</text>
</comment>
<evidence type="ECO:0000256" key="7">
    <source>
        <dbReference type="ARBA" id="ARBA00022691"/>
    </source>
</evidence>
<feature type="compositionally biased region" description="Basic and acidic residues" evidence="14">
    <location>
        <begin position="1073"/>
        <end position="1094"/>
    </location>
</feature>
<dbReference type="Proteomes" id="UP001275084">
    <property type="component" value="Unassembled WGS sequence"/>
</dbReference>
<feature type="region of interest" description="Disordered" evidence="14">
    <location>
        <begin position="1602"/>
        <end position="1621"/>
    </location>
</feature>
<dbReference type="InterPro" id="IPR001683">
    <property type="entry name" value="PX_dom"/>
</dbReference>
<comment type="similarity">
    <text evidence="12">Belongs to the class I-like SAM-binding methyltransferase superfamily. TrmB family.</text>
</comment>
<keyword evidence="6 12" id="KW-0808">Transferase</keyword>
<keyword evidence="9 12" id="KW-0694">RNA-binding</keyword>
<keyword evidence="5 12" id="KW-0489">Methyltransferase</keyword>
<evidence type="ECO:0000256" key="3">
    <source>
        <dbReference type="ARBA" id="ARBA00010883"/>
    </source>
</evidence>
<feature type="domain" description="PX" evidence="18">
    <location>
        <begin position="1176"/>
        <end position="1294"/>
    </location>
</feature>
<feature type="region of interest" description="Disordered" evidence="14">
    <location>
        <begin position="1686"/>
        <end position="1821"/>
    </location>
</feature>
<dbReference type="GO" id="GO:0008176">
    <property type="term" value="F:tRNA (guanine(46)-N7)-methyltransferase activity"/>
    <property type="evidence" value="ECO:0007669"/>
    <property type="project" value="UniProtKB-UniRule"/>
</dbReference>
<feature type="region of interest" description="Disordered" evidence="14">
    <location>
        <begin position="971"/>
        <end position="1045"/>
    </location>
</feature>
<feature type="compositionally biased region" description="Basic and acidic residues" evidence="14">
    <location>
        <begin position="1758"/>
        <end position="1781"/>
    </location>
</feature>
<dbReference type="Gene3D" id="1.10.167.10">
    <property type="entry name" value="Regulator of G-protein Signalling 4, domain 2"/>
    <property type="match status" value="1"/>
</dbReference>
<feature type="region of interest" description="Disordered" evidence="14">
    <location>
        <begin position="1073"/>
        <end position="1097"/>
    </location>
</feature>
<dbReference type="Gene3D" id="3.30.70.330">
    <property type="match status" value="2"/>
</dbReference>
<keyword evidence="8 12" id="KW-0819">tRNA processing</keyword>
<dbReference type="EMBL" id="JAUIQD010000005">
    <property type="protein sequence ID" value="KAK3349332.1"/>
    <property type="molecule type" value="Genomic_DNA"/>
</dbReference>
<evidence type="ECO:0000256" key="10">
    <source>
        <dbReference type="ARBA" id="ARBA00023242"/>
    </source>
</evidence>
<comment type="subunit">
    <text evidence="12">Forms a complex with TRM82.</text>
</comment>
<sequence length="1821" mass="203724">MGGAKNKRQKREDYRASLREEGTTELPRKKFYRQRAHANPFSDHQLIYPPSPDQMDWSSLFPHYVVEEDAMEAEVSTPKALAGQELQPVKPKRLSKDIEVADIGCGFGGLLIALAPVMPETLILGLEIRVSVTQFVEDKINALRGQNQEKGLYRNIGVLRANTMKFLPNFFTKGQLSKIFICFPDPHFKARKHKQRIVSTTLNSEYAYVLRPGGVVYTITDVPDLHEWMVQHFDAHPSFERVSEEEQEADPCVAIMRSETEEGKKVERNNGQKHVALPPPIMALRGKDIAFAGVALFIAWGYAINWFPALRWAGYAFVAGVLVTLAAALALVLLTSRGSRYRQVRLRPSGAAFLGPDAWRAEVAALRRRQTYEKTSLCPESPKVAAALDEILENIIRDFIKTWYSSISKNPVFPDEVDKTIRFALLKVRDRLAELDLAEVLTTRLVPIMTAHFRDFYDAERSVRGRKLNRSVTETEELDLAIASKYKDGKLHPAASLAFSDTKTAQQDYLRKAMLKVLPRVLPPSLLASRSVSTIAKEITACAVMFPVMQMLADPDTWNQLMENYGRSMLQDRSTVRKLRAALDQHASPAPKSSKPMTFPRLTPADNERKFEKFIRAIRKVNNLSDARRFRSEVAIQLKRDSQQEGTDQVYTRRLEMGKKLLDSKVQHLAAGGERRAIPQSTGVPSPSVSRLENATLTELLRDPSGLSYFMEYMDRQQLMPLVQFWLVVDGFRNPLEDDGPEGEQLPLQLPPWTDSDRLDLAQIDAAYLTRPELKVPDFSKRIIQEFLKAGKAATPEQYYRARREILRAQSAVLEEMRAKHLTNFKKSDLFYKALASEEASKRMAAPVAGPSAGPSTRLPSLTRVSSYNAKPNPMTRLAPRMHVGGNSRRAGSASDLRAMNVNGNNGLDAFLGPRRSVDEDSPTPLFDEDDAGDDALADSVQSLDQEVGAPPVPDTKVVQAMEQALNTILEDTRPPTAEDLRASLFGGNGDANSSVFSAPEADSRRGSTEVPRSARGSLDLPRPGRGSLDVGWPAQPGKEQEKPSLASLGLVSAASRIGVFVDNDLFGDEDRFLSDERSDSDGKGNDDDADAVHEAAPGDLGLAEAITVLTNDIDRLVAQDAVIDSLLRKAELTNNTAELRILRKSKASLQREIRRKELQRQQYVIQESDNSLYGRSTIRITAIQVGREEDGKEFALYSIEVSRNAGEKMPAATWVITQRYSEFLDLHQKLRSRYPSVRNLDFPRRRMVMKLQSDFLQKRRVALEKYLSELLLLPDVCRSRDLRAFLSQSVINPQGQDLMDREDKKDMITRLYDSVADGMEDILGSIPVLDQLSIAGQNLIAAATNQLNTMPLTVGEDGGVLNAAEAEAELNAFENRELEPFVKPICDIFLEVFELNRGNNWLRGRAVVVVLHQLLGGTIERKLRDNVRTLVQEEAILKYAGLLKEGLWPGGQSMVGAGRANKVPRTPAVKARTRTEASLMLATLVPDLAGNVVGRLNAQAASRRIFATLNNSRLNAHLAFTFLDEIIDILFEGTTKADVEAHFATHGTGEITEIKLMNGFGFIEYKDAMDARDVVPAFHGSDFMGERLTVQFARGTRHREANGFNNHERNNAPRPRRTPHRMQISGLPNDTSWQDLKDFARQSGLDVVYSETGRNGNGEGFVEFETAADLRTAVEKLDSREFKGQRVTCVANTQPDVPPRGDRTRSRSPRRPYPAPADDEYRRGPAPRSGGYSPRREGGGGGGGYRDGGYRSPPRRGPMDDYPPPRRYDDPYRGAPRDYPPDPYMNGRAPYDRRPPPPDFPPPRDGYPREPYPREYERRY</sequence>
<dbReference type="InterPro" id="IPR016137">
    <property type="entry name" value="RGS"/>
</dbReference>
<feature type="domain" description="RRM" evidence="16">
    <location>
        <begin position="1520"/>
        <end position="1596"/>
    </location>
</feature>
<feature type="compositionally biased region" description="Polar residues" evidence="14">
    <location>
        <begin position="858"/>
        <end position="870"/>
    </location>
</feature>
<evidence type="ECO:0000256" key="11">
    <source>
        <dbReference type="ARBA" id="ARBA00060552"/>
    </source>
</evidence>
<feature type="region of interest" description="Disordered" evidence="14">
    <location>
        <begin position="911"/>
        <end position="934"/>
    </location>
</feature>
<dbReference type="SUPFAM" id="SSF48097">
    <property type="entry name" value="Regulator of G-protein signaling, RGS"/>
    <property type="match status" value="1"/>
</dbReference>
<dbReference type="PANTHER" id="PTHR22775">
    <property type="entry name" value="SORTING NEXIN"/>
    <property type="match status" value="1"/>
</dbReference>
<dbReference type="SMART" id="SM00313">
    <property type="entry name" value="PXA"/>
    <property type="match status" value="1"/>
</dbReference>
<evidence type="ECO:0000256" key="14">
    <source>
        <dbReference type="SAM" id="MobiDB-lite"/>
    </source>
</evidence>
<dbReference type="PROSITE" id="PS50102">
    <property type="entry name" value="RRM"/>
    <property type="match status" value="2"/>
</dbReference>
<comment type="function">
    <text evidence="12">Catalyzes the formation of N(7)-methylguanine at position 46 (m7G46) in tRNA.</text>
</comment>
<dbReference type="NCBIfam" id="TIGR00091">
    <property type="entry name" value="tRNA (guanosine(46)-N7)-methyltransferase TrmB"/>
    <property type="match status" value="1"/>
</dbReference>
<feature type="region of interest" description="Disordered" evidence="14">
    <location>
        <begin position="846"/>
        <end position="892"/>
    </location>
</feature>
<feature type="transmembrane region" description="Helical" evidence="15">
    <location>
        <begin position="289"/>
        <end position="307"/>
    </location>
</feature>